<dbReference type="InterPro" id="IPR036388">
    <property type="entry name" value="WH-like_DNA-bd_sf"/>
</dbReference>
<sequence>MAERAGTATGDMLRLFADGRPRTRAELVEETGLARTAVMTRLELFFELGLIAHLDRAPSTGGRPSARLVFDPAVRSLLAIDLGAAHSTIALTDFDGRIIVERREELDIAQGPEAVLGHALDVCEDVLVAAGVERSVLAGIGVGVPGPVEHASGRPVRPPIMPGWDGFDIPAFVRRRFDTTVLVDNDVNLLALGERASRFPHALDLMFVKVGTGIGAGIVSSGLLQRGALGSAGDLGHVQVPRTAPAAAGGQEGDLEAVAGGSALAAGLARAGRDVQSVRDLIDLLNARDPEAVEAARIAGLQLGEVLATCVSLLNPSVIVLGGSVALASPEILAAVRSVIDERSLPLATQRLDLVTAEHGGSGGVRGAALMLRGHLLSPAVVDGFLEQLRAEGRAGR</sequence>
<name>A0A160KQ97_9MICO</name>
<dbReference type="PANTHER" id="PTHR18964">
    <property type="entry name" value="ROK (REPRESSOR, ORF, KINASE) FAMILY"/>
    <property type="match status" value="1"/>
</dbReference>
<accession>A0A160KQ97</accession>
<dbReference type="InterPro" id="IPR043129">
    <property type="entry name" value="ATPase_NBD"/>
</dbReference>
<dbReference type="KEGG" id="rtn:A6122_0234"/>
<dbReference type="Gene3D" id="1.10.10.10">
    <property type="entry name" value="Winged helix-like DNA-binding domain superfamily/Winged helix DNA-binding domain"/>
    <property type="match status" value="1"/>
</dbReference>
<evidence type="ECO:0008006" key="4">
    <source>
        <dbReference type="Google" id="ProtNLM"/>
    </source>
</evidence>
<dbReference type="Pfam" id="PF00480">
    <property type="entry name" value="ROK"/>
    <property type="match status" value="1"/>
</dbReference>
<dbReference type="SUPFAM" id="SSF53067">
    <property type="entry name" value="Actin-like ATPase domain"/>
    <property type="match status" value="1"/>
</dbReference>
<comment type="similarity">
    <text evidence="1">Belongs to the ROK (NagC/XylR) family.</text>
</comment>
<organism evidence="2 3">
    <name type="scientific">Rathayibacter tritici</name>
    <dbReference type="NCBI Taxonomy" id="33888"/>
    <lineage>
        <taxon>Bacteria</taxon>
        <taxon>Bacillati</taxon>
        <taxon>Actinomycetota</taxon>
        <taxon>Actinomycetes</taxon>
        <taxon>Micrococcales</taxon>
        <taxon>Microbacteriaceae</taxon>
        <taxon>Rathayibacter</taxon>
    </lineage>
</organism>
<keyword evidence="3" id="KW-1185">Reference proteome</keyword>
<dbReference type="InterPro" id="IPR000600">
    <property type="entry name" value="ROK"/>
</dbReference>
<dbReference type="Gene3D" id="3.30.420.40">
    <property type="match status" value="2"/>
</dbReference>
<protein>
    <recommendedName>
        <fullName evidence="4">Sugar kinase</fullName>
    </recommendedName>
</protein>
<evidence type="ECO:0000313" key="2">
    <source>
        <dbReference type="EMBL" id="AND15397.1"/>
    </source>
</evidence>
<dbReference type="AlphaFoldDB" id="A0A160KQ97"/>
<dbReference type="PANTHER" id="PTHR18964:SF173">
    <property type="entry name" value="GLUCOKINASE"/>
    <property type="match status" value="1"/>
</dbReference>
<dbReference type="PATRIC" id="fig|33888.3.peg.273"/>
<dbReference type="EMBL" id="CP015515">
    <property type="protein sequence ID" value="AND15397.1"/>
    <property type="molecule type" value="Genomic_DNA"/>
</dbReference>
<dbReference type="Proteomes" id="UP000077071">
    <property type="component" value="Chromosome"/>
</dbReference>
<dbReference type="InterPro" id="IPR049874">
    <property type="entry name" value="ROK_cs"/>
</dbReference>
<gene>
    <name evidence="2" type="ORF">A6122_0234</name>
</gene>
<evidence type="ECO:0000256" key="1">
    <source>
        <dbReference type="ARBA" id="ARBA00006479"/>
    </source>
</evidence>
<dbReference type="PROSITE" id="PS01125">
    <property type="entry name" value="ROK"/>
    <property type="match status" value="1"/>
</dbReference>
<reference evidence="2 3" key="1">
    <citation type="submission" date="2016-05" db="EMBL/GenBank/DDBJ databases">
        <title>Complete genome sequence of Rathayibacter tritici NCPPB 1953.</title>
        <authorList>
            <person name="Park J."/>
            <person name="Lee H.-H."/>
            <person name="Lee S.-W."/>
            <person name="Seo Y.-S."/>
        </authorList>
    </citation>
    <scope>NUCLEOTIDE SEQUENCE [LARGE SCALE GENOMIC DNA]</scope>
    <source>
        <strain evidence="2 3">NCPPB 1953</strain>
    </source>
</reference>
<dbReference type="RefSeq" id="WP_237358214.1">
    <property type="nucleotide sequence ID" value="NZ_CP015515.1"/>
</dbReference>
<dbReference type="STRING" id="33888.A6122_0234"/>
<dbReference type="CDD" id="cd23763">
    <property type="entry name" value="ASKHA_ATPase_ROK"/>
    <property type="match status" value="1"/>
</dbReference>
<proteinExistence type="inferred from homology"/>
<evidence type="ECO:0000313" key="3">
    <source>
        <dbReference type="Proteomes" id="UP000077071"/>
    </source>
</evidence>